<keyword evidence="1" id="KW-0808">Transferase</keyword>
<evidence type="ECO:0000256" key="1">
    <source>
        <dbReference type="ARBA" id="ARBA00022679"/>
    </source>
</evidence>
<dbReference type="AlphaFoldDB" id="A0A1R1JR61"/>
<evidence type="ECO:0000256" key="2">
    <source>
        <dbReference type="ARBA" id="ARBA00023315"/>
    </source>
</evidence>
<dbReference type="OrthoDB" id="7208816at2"/>
<dbReference type="EMBL" id="MJMN01000024">
    <property type="protein sequence ID" value="OMG83259.1"/>
    <property type="molecule type" value="Genomic_DNA"/>
</dbReference>
<dbReference type="Gene3D" id="3.40.50.1820">
    <property type="entry name" value="alpha/beta hydrolase"/>
    <property type="match status" value="1"/>
</dbReference>
<dbReference type="RefSeq" id="WP_076413632.1">
    <property type="nucleotide sequence ID" value="NZ_AP028040.1"/>
</dbReference>
<dbReference type="GO" id="GO:0016746">
    <property type="term" value="F:acyltransferase activity"/>
    <property type="evidence" value="ECO:0007669"/>
    <property type="project" value="UniProtKB-KW"/>
</dbReference>
<keyword evidence="2" id="KW-0012">Acyltransferase</keyword>
<accession>A0A1R1JR61</accession>
<evidence type="ECO:0000313" key="4">
    <source>
        <dbReference type="EMBL" id="OMG83259.1"/>
    </source>
</evidence>
<evidence type="ECO:0000313" key="5">
    <source>
        <dbReference type="Proteomes" id="UP000187251"/>
    </source>
</evidence>
<protein>
    <submittedName>
        <fullName evidence="4">Poly-beta-hydroxybutyrate polymerase</fullName>
    </submittedName>
</protein>
<feature type="domain" description="Poly-beta-hydroxybutyrate polymerase N-terminal" evidence="3">
    <location>
        <begin position="17"/>
        <end position="184"/>
    </location>
</feature>
<name>A0A1R1JR61_ALCXX</name>
<dbReference type="InterPro" id="IPR051321">
    <property type="entry name" value="PHA/PHB_synthase"/>
</dbReference>
<gene>
    <name evidence="4" type="ORF">BIZ92_11070</name>
</gene>
<evidence type="ECO:0000259" key="3">
    <source>
        <dbReference type="Pfam" id="PF07167"/>
    </source>
</evidence>
<dbReference type="PANTHER" id="PTHR36837:SF5">
    <property type="entry name" value="POLY-3-HYDROXYBUTYRATE SYNTHASE"/>
    <property type="match status" value="1"/>
</dbReference>
<dbReference type="Pfam" id="PF07167">
    <property type="entry name" value="PhaC_N"/>
    <property type="match status" value="1"/>
</dbReference>
<dbReference type="Proteomes" id="UP000187251">
    <property type="component" value="Unassembled WGS sequence"/>
</dbReference>
<dbReference type="SUPFAM" id="SSF53474">
    <property type="entry name" value="alpha/beta-Hydrolases"/>
    <property type="match status" value="1"/>
</dbReference>
<dbReference type="GO" id="GO:0042619">
    <property type="term" value="P:poly-hydroxybutyrate biosynthetic process"/>
    <property type="evidence" value="ECO:0007669"/>
    <property type="project" value="InterPro"/>
</dbReference>
<comment type="caution">
    <text evidence="4">The sequence shown here is derived from an EMBL/GenBank/DDBJ whole genome shotgun (WGS) entry which is preliminary data.</text>
</comment>
<sequence>MPKRNPPAPTQTALRAGRFDDEAWRQWPYALWSQGFLQARRNWDACVRALPLADRHQRDLAAFTVRQWLEWWAPDNNPCTNPLVLRQTLREGGANLLRGAQAAWEDGLLQLGGQPPAGAEHFRPGHEVAATPGKIVLRNPLAELIQYRPTTRQVRPEPIFIVPAWIMKYYVLDLSPHNSLIRYLVGQGYTVFCVSWKNPTAADRDLELDDYLRLGVREPLQAIAAIVPGAAVHAAGYCLGGTLLAMAASAMARDGDSRLASLSLLAAQTDFSEPGELGLFIDAFQVALMEAEMAALGYFPARQMSGAFQLLRAQQLVWSRMTSEYLLGQRRPMNDLQAWNADATRMPARMHGQYLRHLYLDNDLAAGRYAVDGRPVRLQDLRLPTFCVGTETDHVAPWRSVYKLHELSPAALTFVLTSGGHNAGIVSEPGHPRRRFRSLPRAAGQPALAPDAWLAAATPHDGSWWPHWRAWLDGLSGKPARPPALGAARKGYPALGEAPGTYVMEK</sequence>
<reference evidence="4 5" key="1">
    <citation type="submission" date="2016-09" db="EMBL/GenBank/DDBJ databases">
        <title>Phylogenomics of Achromobacter.</title>
        <authorList>
            <person name="Jeukens J."/>
            <person name="Freschi L."/>
            <person name="Vincent A.T."/>
            <person name="Emond-Rheault J.-G."/>
            <person name="Kukavica-Ibrulj I."/>
            <person name="Charette S.J."/>
            <person name="Levesque R.C."/>
        </authorList>
    </citation>
    <scope>NUCLEOTIDE SEQUENCE [LARGE SCALE GENOMIC DNA]</scope>
    <source>
        <strain evidence="4 5">AUS488</strain>
    </source>
</reference>
<dbReference type="InterPro" id="IPR029058">
    <property type="entry name" value="AB_hydrolase_fold"/>
</dbReference>
<dbReference type="PANTHER" id="PTHR36837">
    <property type="entry name" value="POLY(3-HYDROXYALKANOATE) POLYMERASE SUBUNIT PHAC"/>
    <property type="match status" value="1"/>
</dbReference>
<organism evidence="4 5">
    <name type="scientific">Alcaligenes xylosoxydans xylosoxydans</name>
    <name type="common">Achromobacter xylosoxidans</name>
    <dbReference type="NCBI Taxonomy" id="85698"/>
    <lineage>
        <taxon>Bacteria</taxon>
        <taxon>Pseudomonadati</taxon>
        <taxon>Pseudomonadota</taxon>
        <taxon>Betaproteobacteria</taxon>
        <taxon>Burkholderiales</taxon>
        <taxon>Alcaligenaceae</taxon>
        <taxon>Achromobacter</taxon>
    </lineage>
</organism>
<dbReference type="InterPro" id="IPR010941">
    <property type="entry name" value="PhaC_N"/>
</dbReference>
<proteinExistence type="predicted"/>